<protein>
    <submittedName>
        <fullName evidence="3">SDR family oxidoreductase</fullName>
    </submittedName>
</protein>
<dbReference type="Gene3D" id="3.40.50.720">
    <property type="entry name" value="NAD(P)-binding Rossmann-like Domain"/>
    <property type="match status" value="1"/>
</dbReference>
<name>A0ABD6DLT2_9EURY</name>
<keyword evidence="4" id="KW-1185">Reference proteome</keyword>
<dbReference type="SUPFAM" id="SSF51735">
    <property type="entry name" value="NAD(P)-binding Rossmann-fold domains"/>
    <property type="match status" value="1"/>
</dbReference>
<dbReference type="PRINTS" id="PR00081">
    <property type="entry name" value="GDHRDH"/>
</dbReference>
<dbReference type="FunFam" id="3.40.50.720:FF:000084">
    <property type="entry name" value="Short-chain dehydrogenase reductase"/>
    <property type="match status" value="1"/>
</dbReference>
<dbReference type="PANTHER" id="PTHR43639:SF1">
    <property type="entry name" value="SHORT-CHAIN DEHYDROGENASE_REDUCTASE FAMILY PROTEIN"/>
    <property type="match status" value="1"/>
</dbReference>
<proteinExistence type="inferred from homology"/>
<evidence type="ECO:0000313" key="4">
    <source>
        <dbReference type="Proteomes" id="UP001597034"/>
    </source>
</evidence>
<comment type="caution">
    <text evidence="3">The sequence shown here is derived from an EMBL/GenBank/DDBJ whole genome shotgun (WGS) entry which is preliminary data.</text>
</comment>
<dbReference type="AlphaFoldDB" id="A0ABD6DLT2"/>
<dbReference type="EMBL" id="JBHUDO010000003">
    <property type="protein sequence ID" value="MFD1647137.1"/>
    <property type="molecule type" value="Genomic_DNA"/>
</dbReference>
<evidence type="ECO:0000313" key="3">
    <source>
        <dbReference type="EMBL" id="MFD1647137.1"/>
    </source>
</evidence>
<keyword evidence="2" id="KW-0560">Oxidoreductase</keyword>
<gene>
    <name evidence="3" type="ORF">ACFSBL_15715</name>
</gene>
<organism evidence="3 4">
    <name type="scientific">Haloarchaeobius litoreus</name>
    <dbReference type="NCBI Taxonomy" id="755306"/>
    <lineage>
        <taxon>Archaea</taxon>
        <taxon>Methanobacteriati</taxon>
        <taxon>Methanobacteriota</taxon>
        <taxon>Stenosarchaea group</taxon>
        <taxon>Halobacteria</taxon>
        <taxon>Halobacteriales</taxon>
        <taxon>Halorubellaceae</taxon>
        <taxon>Haloarchaeobius</taxon>
    </lineage>
</organism>
<dbReference type="Proteomes" id="UP001597034">
    <property type="component" value="Unassembled WGS sequence"/>
</dbReference>
<reference evidence="3 4" key="1">
    <citation type="journal article" date="2019" name="Int. J. Syst. Evol. Microbiol.">
        <title>The Global Catalogue of Microorganisms (GCM) 10K type strain sequencing project: providing services to taxonomists for standard genome sequencing and annotation.</title>
        <authorList>
            <consortium name="The Broad Institute Genomics Platform"/>
            <consortium name="The Broad Institute Genome Sequencing Center for Infectious Disease"/>
            <person name="Wu L."/>
            <person name="Ma J."/>
        </authorList>
    </citation>
    <scope>NUCLEOTIDE SEQUENCE [LARGE SCALE GENOMIC DNA]</scope>
    <source>
        <strain evidence="3 4">CGMCC 1.10390</strain>
    </source>
</reference>
<evidence type="ECO:0000256" key="1">
    <source>
        <dbReference type="ARBA" id="ARBA00006484"/>
    </source>
</evidence>
<accession>A0ABD6DLT2</accession>
<dbReference type="GO" id="GO:0016491">
    <property type="term" value="F:oxidoreductase activity"/>
    <property type="evidence" value="ECO:0007669"/>
    <property type="project" value="UniProtKB-KW"/>
</dbReference>
<sequence length="260" mass="27425">MDLHLDGDTALVTASSAGLGLASAKALAREGANVTICGRDADRLAEAEAEFEGLDGDVLARQRDITDPDDITDLVETTVEAFGGLDHVVTSAGGPRSGPFLDMTEKDFYKAYDLLVMSAVWTLKEAHPHLADGDGGTWTAITSTSVQEAIDGLVLSNGVRRAVVGVAKTVAREWAPDVRANVVLPAAHETSRIGELVEQSLERGEYTTYEEGLEDWADGIPMGRIGDPDELGDVVAFLASDRASFVTGASVPVDGGRLRS</sequence>
<dbReference type="InterPro" id="IPR002347">
    <property type="entry name" value="SDR_fam"/>
</dbReference>
<dbReference type="InterPro" id="IPR036291">
    <property type="entry name" value="NAD(P)-bd_dom_sf"/>
</dbReference>
<dbReference type="RefSeq" id="WP_256400802.1">
    <property type="nucleotide sequence ID" value="NZ_JANHJR010000003.1"/>
</dbReference>
<dbReference type="Pfam" id="PF13561">
    <property type="entry name" value="adh_short_C2"/>
    <property type="match status" value="1"/>
</dbReference>
<comment type="similarity">
    <text evidence="1">Belongs to the short-chain dehydrogenases/reductases (SDR) family.</text>
</comment>
<evidence type="ECO:0000256" key="2">
    <source>
        <dbReference type="ARBA" id="ARBA00023002"/>
    </source>
</evidence>
<dbReference type="PANTHER" id="PTHR43639">
    <property type="entry name" value="OXIDOREDUCTASE, SHORT-CHAIN DEHYDROGENASE/REDUCTASE FAMILY (AFU_ORTHOLOGUE AFUA_5G02870)"/>
    <property type="match status" value="1"/>
</dbReference>